<dbReference type="InParanoid" id="A0A6C2YMZ5"/>
<evidence type="ECO:0000313" key="3">
    <source>
        <dbReference type="EMBL" id="VIP02747.1"/>
    </source>
</evidence>
<feature type="domain" description="BIG2" evidence="2">
    <location>
        <begin position="233"/>
        <end position="315"/>
    </location>
</feature>
<protein>
    <recommendedName>
        <fullName evidence="2">BIG2 domain-containing protein</fullName>
    </recommendedName>
</protein>
<dbReference type="Pfam" id="PF07583">
    <property type="entry name" value="PSCyt2"/>
    <property type="match status" value="1"/>
</dbReference>
<evidence type="ECO:0000313" key="4">
    <source>
        <dbReference type="Proteomes" id="UP000464378"/>
    </source>
</evidence>
<sequence>MPRHSFGSRGAVTLALCLLLAWNVSAQETPPAGLKIVKLDVRPTAVELKNPFAAAQLLVTATTDTGEAFDATRMVKWTAPQSLIQLNANGMIRPVADGAGKLTAALAGQSVEIPVAVSGLKAGYDVGFIRDVQPAMSKMGCNQGTCHGSLDGKNGFKLSLRGYDPIYDYRALTDDLEGRRFNRVDPDVSLMLLKPAGIVPHVGGVLCQPGEPYYELLKAWIAQGVKYDEKAPRVTKIEVFPQGPIVPVIGLKQQFAILASYTDGTMRDVTADAFIESSNTEVATVDKTGLVTTVRRGEATMLARYEGAYSASTLIVMGDRKGFTWNNPPQQNWIDGLVYDKLRKVKVLPSDLCDDATFIRRVMLDLTGLPPTPEEVTAFLADSRPTQVKRDELIDKLVGSDGFIELWTNKWADLLQVNRKFLGDPGATALRAWIRNAVATNMPYDQFASAILTGSGSTVENPPAAYYKILRTPDLVMENTTQLFLAVRFNCNKCHDHPFERWTQDQYYHLTAYFAQIDRKEDPKYKGQRIGGSAVEGAVPLVEVIADAKGGEVKHDRTGAVAPPKFPFEHSDLAPATASRRVQLAKWITSKQNPYFATSYVNRLWSYLLGVGLIEPIDDIRAGNPPTNPQLLARLTEDFVASGFNTQHLVKLICKSRTYQLAVETNRWNEGDDLNYSHAIARRLPAEVLYDAIHKATGATSRLPGGMRAAQLVDSNVPVPGGFLELFGKPVRESACECERSTGVMLGPVLAMVNGPVVADAIRDPNNRIAKLVATTPDDAKLAEALFLAILNRKPTDAEKAATIDAIQGGKPEFERMMAEFNAKKDVFTKYEQALDAKQAAWEANLKQTPTWNPLKPKSANAGKGGATLTVEPDGAVFATEANPTPSIYTIVLPTDARKITGIRLDALSDDRLPSKGPGRAPNGNFVLNEFSVSVAPAKDPKAIRKLALKDAQATFSQDSFPVKNAIDGNNGTGWAISPQLGQTQSAMFVLSQPEAGFDGGTLLTIKLEQRYNGKEHNLGKFRISFTTDDQPRLAEGLAEDLRQVLNTPIEKRTPQQKAKLQAMHRATDAEYARLRGTLNDVPPASARLVGAQDVAWALVNSPAFMFNH</sequence>
<dbReference type="InterPro" id="IPR011444">
    <property type="entry name" value="DUF1549"/>
</dbReference>
<dbReference type="Proteomes" id="UP000464378">
    <property type="component" value="Chromosome"/>
</dbReference>
<evidence type="ECO:0000259" key="2">
    <source>
        <dbReference type="SMART" id="SM00635"/>
    </source>
</evidence>
<name>A0A6C2YMZ5_9BACT</name>
<proteinExistence type="predicted"/>
<dbReference type="EMBL" id="LR586016">
    <property type="protein sequence ID" value="VIP02747.1"/>
    <property type="molecule type" value="Genomic_DNA"/>
</dbReference>
<dbReference type="Pfam" id="PF07587">
    <property type="entry name" value="PSD1"/>
    <property type="match status" value="1"/>
</dbReference>
<dbReference type="PANTHER" id="PTHR35889">
    <property type="entry name" value="CYCLOINULO-OLIGOSACCHARIDE FRUCTANOTRANSFERASE-RELATED"/>
    <property type="match status" value="1"/>
</dbReference>
<dbReference type="SUPFAM" id="SSF49373">
    <property type="entry name" value="Invasin/intimin cell-adhesion fragments"/>
    <property type="match status" value="1"/>
</dbReference>
<organism evidence="3">
    <name type="scientific">Tuwongella immobilis</name>
    <dbReference type="NCBI Taxonomy" id="692036"/>
    <lineage>
        <taxon>Bacteria</taxon>
        <taxon>Pseudomonadati</taxon>
        <taxon>Planctomycetota</taxon>
        <taxon>Planctomycetia</taxon>
        <taxon>Gemmatales</taxon>
        <taxon>Gemmataceae</taxon>
        <taxon>Tuwongella</taxon>
    </lineage>
</organism>
<dbReference type="InterPro" id="IPR022655">
    <property type="entry name" value="DUF1553"/>
</dbReference>
<feature type="signal peptide" evidence="1">
    <location>
        <begin position="1"/>
        <end position="26"/>
    </location>
</feature>
<dbReference type="RefSeq" id="WP_162657887.1">
    <property type="nucleotide sequence ID" value="NZ_LR593887.1"/>
</dbReference>
<reference evidence="3" key="1">
    <citation type="submission" date="2019-04" db="EMBL/GenBank/DDBJ databases">
        <authorList>
            <consortium name="Science for Life Laboratories"/>
        </authorList>
    </citation>
    <scope>NUCLEOTIDE SEQUENCE</scope>
    <source>
        <strain evidence="3">MBLW1</strain>
    </source>
</reference>
<evidence type="ECO:0000256" key="1">
    <source>
        <dbReference type="SAM" id="SignalP"/>
    </source>
</evidence>
<dbReference type="PANTHER" id="PTHR35889:SF3">
    <property type="entry name" value="F-BOX DOMAIN-CONTAINING PROTEIN"/>
    <property type="match status" value="1"/>
</dbReference>
<accession>A0A6C2YMZ5</accession>
<dbReference type="InterPro" id="IPR008964">
    <property type="entry name" value="Invasin/intimin_cell_adhesion"/>
</dbReference>
<dbReference type="InterPro" id="IPR003343">
    <property type="entry name" value="Big_2"/>
</dbReference>
<dbReference type="AlphaFoldDB" id="A0A6C2YMZ5"/>
<dbReference type="SMART" id="SM00635">
    <property type="entry name" value="BID_2"/>
    <property type="match status" value="2"/>
</dbReference>
<keyword evidence="1" id="KW-0732">Signal</keyword>
<dbReference type="EMBL" id="LR593887">
    <property type="protein sequence ID" value="VTS02330.1"/>
    <property type="molecule type" value="Genomic_DNA"/>
</dbReference>
<dbReference type="KEGG" id="tim:GMBLW1_12130"/>
<dbReference type="Gene3D" id="2.60.40.1080">
    <property type="match status" value="1"/>
</dbReference>
<gene>
    <name evidence="3" type="ORF">GMBLW1_12130</name>
</gene>
<feature type="chain" id="PRO_5036383881" description="BIG2 domain-containing protein" evidence="1">
    <location>
        <begin position="27"/>
        <end position="1109"/>
    </location>
</feature>
<keyword evidence="4" id="KW-1185">Reference proteome</keyword>
<feature type="domain" description="BIG2" evidence="2">
    <location>
        <begin position="35"/>
        <end position="116"/>
    </location>
</feature>